<dbReference type="STRING" id="307972.A0A2G8KUT6"/>
<gene>
    <name evidence="3" type="ORF">BSL78_11349</name>
</gene>
<sequence>IAMFTWNVATLDPPENDILKDLVWIHTKDSPDMYIVSLQEVSSKPHEVLQSSIWEDPWTTAISNLVCNRGYVLASSCKLQGLVILCYAKMMQLPFFHDIHTDFTRTGLGGIWGNKGAVSVRLDCYGRSFCFVAVHMAPFPHQWEQRDKEYYQIVASQSYPLEYTPHILYHDYIFWLGDLNYRFEDLTAEVVKFLSSPKKLHVLREKDQLLLTIRGKRAFDQFQEGALSFVPTYKYDLGQNTFDSSPKQRVPAWTDRILWRENKVQQSQDGTLLKLEQLTYTSHSDVPWSDHKPVWSDFLVKVSSDVPLPLVAFDPVESWQKNGIHPCVYSVAPGTKTSSWDWIGLYKVGFHTIQRHYCTYVWAVEIRDKEDQKRTRCNVKFSGTFLPSDYSAKYVLCYYSKVMDRVLGVSNVFRVSTNK</sequence>
<dbReference type="GO" id="GO:0046856">
    <property type="term" value="P:phosphatidylinositol dephosphorylation"/>
    <property type="evidence" value="ECO:0007669"/>
    <property type="project" value="InterPro"/>
</dbReference>
<dbReference type="FunFam" id="2.60.40.2840:FF:000003">
    <property type="entry name" value="Phosphatidylinositol 4,5-bisphosphate 5-phosphatase A"/>
    <property type="match status" value="1"/>
</dbReference>
<dbReference type="GO" id="GO:0005737">
    <property type="term" value="C:cytoplasm"/>
    <property type="evidence" value="ECO:0007669"/>
    <property type="project" value="TreeGrafter"/>
</dbReference>
<dbReference type="SUPFAM" id="SSF56219">
    <property type="entry name" value="DNase I-like"/>
    <property type="match status" value="1"/>
</dbReference>
<dbReference type="InterPro" id="IPR000300">
    <property type="entry name" value="IPPc"/>
</dbReference>
<comment type="similarity">
    <text evidence="1">Belongs to the inositol 1,4,5-trisphosphate 5-phosphatase type II family.</text>
</comment>
<dbReference type="GO" id="GO:0005886">
    <property type="term" value="C:plasma membrane"/>
    <property type="evidence" value="ECO:0007669"/>
    <property type="project" value="TreeGrafter"/>
</dbReference>
<dbReference type="InterPro" id="IPR046985">
    <property type="entry name" value="IP5"/>
</dbReference>
<dbReference type="EMBL" id="MRZV01000357">
    <property type="protein sequence ID" value="PIK51759.1"/>
    <property type="molecule type" value="Genomic_DNA"/>
</dbReference>
<evidence type="ECO:0000313" key="3">
    <source>
        <dbReference type="EMBL" id="PIK51759.1"/>
    </source>
</evidence>
<evidence type="ECO:0000256" key="1">
    <source>
        <dbReference type="ARBA" id="ARBA00005910"/>
    </source>
</evidence>
<dbReference type="InterPro" id="IPR041611">
    <property type="entry name" value="SKICH"/>
</dbReference>
<evidence type="ECO:0000313" key="4">
    <source>
        <dbReference type="Proteomes" id="UP000230750"/>
    </source>
</evidence>
<dbReference type="Proteomes" id="UP000230750">
    <property type="component" value="Unassembled WGS sequence"/>
</dbReference>
<dbReference type="GO" id="GO:0001726">
    <property type="term" value="C:ruffle"/>
    <property type="evidence" value="ECO:0007669"/>
    <property type="project" value="TreeGrafter"/>
</dbReference>
<dbReference type="Gene3D" id="3.60.10.10">
    <property type="entry name" value="Endonuclease/exonuclease/phosphatase"/>
    <property type="match status" value="1"/>
</dbReference>
<dbReference type="Pfam" id="PF22669">
    <property type="entry name" value="Exo_endo_phos2"/>
    <property type="match status" value="1"/>
</dbReference>
<dbReference type="InterPro" id="IPR036691">
    <property type="entry name" value="Endo/exonu/phosph_ase_sf"/>
</dbReference>
<dbReference type="OrthoDB" id="62798at2759"/>
<dbReference type="PANTHER" id="PTHR11200">
    <property type="entry name" value="INOSITOL 5-PHOSPHATASE"/>
    <property type="match status" value="1"/>
</dbReference>
<dbReference type="PANTHER" id="PTHR11200:SF275">
    <property type="entry name" value="LD06095P"/>
    <property type="match status" value="1"/>
</dbReference>
<dbReference type="SMART" id="SM00128">
    <property type="entry name" value="IPPc"/>
    <property type="match status" value="1"/>
</dbReference>
<comment type="caution">
    <text evidence="3">The sequence shown here is derived from an EMBL/GenBank/DDBJ whole genome shotgun (WGS) entry which is preliminary data.</text>
</comment>
<dbReference type="Gene3D" id="2.60.40.2840">
    <property type="match status" value="1"/>
</dbReference>
<feature type="domain" description="Inositol polyphosphate-related phosphatase" evidence="2">
    <location>
        <begin position="1"/>
        <end position="307"/>
    </location>
</feature>
<dbReference type="AlphaFoldDB" id="A0A2G8KUT6"/>
<dbReference type="GO" id="GO:0004439">
    <property type="term" value="F:phosphatidylinositol-4,5-bisphosphate 5-phosphatase activity"/>
    <property type="evidence" value="ECO:0007669"/>
    <property type="project" value="TreeGrafter"/>
</dbReference>
<evidence type="ECO:0000259" key="2">
    <source>
        <dbReference type="SMART" id="SM00128"/>
    </source>
</evidence>
<keyword evidence="4" id="KW-1185">Reference proteome</keyword>
<name>A0A2G8KUT6_STIJA</name>
<protein>
    <submittedName>
        <fullName evidence="3">Putative phosphatidylinositol 4,5-bisphosphate 5-phosphatase A</fullName>
    </submittedName>
</protein>
<dbReference type="Pfam" id="PF17751">
    <property type="entry name" value="SKICH"/>
    <property type="match status" value="1"/>
</dbReference>
<proteinExistence type="inferred from homology"/>
<organism evidence="3 4">
    <name type="scientific">Stichopus japonicus</name>
    <name type="common">Sea cucumber</name>
    <dbReference type="NCBI Taxonomy" id="307972"/>
    <lineage>
        <taxon>Eukaryota</taxon>
        <taxon>Metazoa</taxon>
        <taxon>Echinodermata</taxon>
        <taxon>Eleutherozoa</taxon>
        <taxon>Echinozoa</taxon>
        <taxon>Holothuroidea</taxon>
        <taxon>Aspidochirotacea</taxon>
        <taxon>Aspidochirotida</taxon>
        <taxon>Stichopodidae</taxon>
        <taxon>Apostichopus</taxon>
    </lineage>
</organism>
<feature type="non-terminal residue" evidence="3">
    <location>
        <position position="1"/>
    </location>
</feature>
<accession>A0A2G8KUT6</accession>
<reference evidence="3 4" key="1">
    <citation type="journal article" date="2017" name="PLoS Biol.">
        <title>The sea cucumber genome provides insights into morphological evolution and visceral regeneration.</title>
        <authorList>
            <person name="Zhang X."/>
            <person name="Sun L."/>
            <person name="Yuan J."/>
            <person name="Sun Y."/>
            <person name="Gao Y."/>
            <person name="Zhang L."/>
            <person name="Li S."/>
            <person name="Dai H."/>
            <person name="Hamel J.F."/>
            <person name="Liu C."/>
            <person name="Yu Y."/>
            <person name="Liu S."/>
            <person name="Lin W."/>
            <person name="Guo K."/>
            <person name="Jin S."/>
            <person name="Xu P."/>
            <person name="Storey K.B."/>
            <person name="Huan P."/>
            <person name="Zhang T."/>
            <person name="Zhou Y."/>
            <person name="Zhang J."/>
            <person name="Lin C."/>
            <person name="Li X."/>
            <person name="Xing L."/>
            <person name="Huo D."/>
            <person name="Sun M."/>
            <person name="Wang L."/>
            <person name="Mercier A."/>
            <person name="Li F."/>
            <person name="Yang H."/>
            <person name="Xiang J."/>
        </authorList>
    </citation>
    <scope>NUCLEOTIDE SEQUENCE [LARGE SCALE GENOMIC DNA]</scope>
    <source>
        <strain evidence="3">Shaxun</strain>
        <tissue evidence="3">Muscle</tissue>
    </source>
</reference>